<comment type="similarity">
    <text evidence="4">Belongs to the alanine racemase family.</text>
</comment>
<dbReference type="InterPro" id="IPR011079">
    <property type="entry name" value="Ala_racemase_C"/>
</dbReference>
<dbReference type="NCBIfam" id="TIGR00492">
    <property type="entry name" value="alr"/>
    <property type="match status" value="1"/>
</dbReference>
<dbReference type="PANTHER" id="PTHR30511:SF0">
    <property type="entry name" value="ALANINE RACEMASE, CATABOLIC-RELATED"/>
    <property type="match status" value="1"/>
</dbReference>
<name>A0ABR8W3M8_9MICO</name>
<protein>
    <recommendedName>
        <fullName evidence="4">Alanine racemase</fullName>
        <ecNumber evidence="4">5.1.1.1</ecNumber>
    </recommendedName>
</protein>
<comment type="catalytic activity">
    <reaction evidence="4">
        <text>L-alanine = D-alanine</text>
        <dbReference type="Rhea" id="RHEA:20249"/>
        <dbReference type="ChEBI" id="CHEBI:57416"/>
        <dbReference type="ChEBI" id="CHEBI:57972"/>
        <dbReference type="EC" id="5.1.1.1"/>
    </reaction>
</comment>
<dbReference type="Pfam" id="PF01168">
    <property type="entry name" value="Ala_racemase_N"/>
    <property type="match status" value="1"/>
</dbReference>
<evidence type="ECO:0000256" key="3">
    <source>
        <dbReference type="ARBA" id="ARBA00023235"/>
    </source>
</evidence>
<feature type="binding site" evidence="4">
    <location>
        <position position="151"/>
    </location>
    <ligand>
        <name>substrate</name>
    </ligand>
</feature>
<dbReference type="Gene3D" id="2.40.37.10">
    <property type="entry name" value="Lyase, Ornithine Decarboxylase, Chain A, domain 1"/>
    <property type="match status" value="1"/>
</dbReference>
<dbReference type="Proteomes" id="UP000611521">
    <property type="component" value="Unassembled WGS sequence"/>
</dbReference>
<accession>A0ABR8W3M8</accession>
<evidence type="ECO:0000256" key="4">
    <source>
        <dbReference type="HAMAP-Rule" id="MF_01201"/>
    </source>
</evidence>
<sequence>MPAVLSEIDPAALPMATATGSSPSIVAVSTAAIQANTSRMREVCAAPVMAVVKAGGFGLGAVRAARAALAGGATELGVATCAEGIELRRAGIDAPILAWMLHDDAPVRAAVAAGVRLSPTSVPQLGRIVAAAGALGVAAEVEIEVETGMNRSGTPRADWARLFEAAATASASGLLQVVGVWTHLSGTSPAQFTAPLAHLDDAVALAGAAGLRVRRHAAASLPAAVDPRTHLDLVRLGASLFGVEPTPERPLGLAPVARWQTRVSQTRDVCAGESVGYGQTTITSATRLALIPVGYADGISRRSSGGGRAMTVTVGGRRCPLIGAVSMDQSVVDVGDAPVTAGDRVILLGDPARGEPSLAEWSSAVGTIPQEVLTAIGPRVARVVGA</sequence>
<dbReference type="EMBL" id="JACSPX010000001">
    <property type="protein sequence ID" value="MBD8011630.1"/>
    <property type="molecule type" value="Genomic_DNA"/>
</dbReference>
<reference evidence="6 7" key="1">
    <citation type="submission" date="2020-08" db="EMBL/GenBank/DDBJ databases">
        <title>A Genomic Blueprint of the Chicken Gut Microbiome.</title>
        <authorList>
            <person name="Gilroy R."/>
            <person name="Ravi A."/>
            <person name="Getino M."/>
            <person name="Pursley I."/>
            <person name="Horton D.L."/>
            <person name="Alikhan N.-F."/>
            <person name="Baker D."/>
            <person name="Gharbi K."/>
            <person name="Hall N."/>
            <person name="Watson M."/>
            <person name="Adriaenssens E.M."/>
            <person name="Foster-Nyarko E."/>
            <person name="Jarju S."/>
            <person name="Secka A."/>
            <person name="Antonio M."/>
            <person name="Oren A."/>
            <person name="Chaudhuri R."/>
            <person name="La Ragione R.M."/>
            <person name="Hildebrand F."/>
            <person name="Pallen M.J."/>
        </authorList>
    </citation>
    <scope>NUCLEOTIDE SEQUENCE [LARGE SCALE GENOMIC DNA]</scope>
    <source>
        <strain evidence="6 7">Re1</strain>
    </source>
</reference>
<dbReference type="PRINTS" id="PR00992">
    <property type="entry name" value="ALARACEMASE"/>
</dbReference>
<dbReference type="InterPro" id="IPR009006">
    <property type="entry name" value="Ala_racemase/Decarboxylase_C"/>
</dbReference>
<evidence type="ECO:0000256" key="2">
    <source>
        <dbReference type="ARBA" id="ARBA00022898"/>
    </source>
</evidence>
<dbReference type="CDD" id="cd00430">
    <property type="entry name" value="PLPDE_III_AR"/>
    <property type="match status" value="1"/>
</dbReference>
<dbReference type="RefSeq" id="WP_191712290.1">
    <property type="nucleotide sequence ID" value="NZ_JACSPX010000001.1"/>
</dbReference>
<dbReference type="PANTHER" id="PTHR30511">
    <property type="entry name" value="ALANINE RACEMASE"/>
    <property type="match status" value="1"/>
</dbReference>
<evidence type="ECO:0000313" key="7">
    <source>
        <dbReference type="Proteomes" id="UP000611521"/>
    </source>
</evidence>
<dbReference type="InterPro" id="IPR001608">
    <property type="entry name" value="Ala_racemase_N"/>
</dbReference>
<dbReference type="SMART" id="SM01005">
    <property type="entry name" value="Ala_racemase_C"/>
    <property type="match status" value="1"/>
</dbReference>
<feature type="active site" description="Proton acceptor; specific for D-alanine" evidence="4">
    <location>
        <position position="53"/>
    </location>
</feature>
<dbReference type="Pfam" id="PF00842">
    <property type="entry name" value="Ala_racemase_C"/>
    <property type="match status" value="1"/>
</dbReference>
<comment type="caution">
    <text evidence="6">The sequence shown here is derived from an EMBL/GenBank/DDBJ whole genome shotgun (WGS) entry which is preliminary data.</text>
</comment>
<evidence type="ECO:0000256" key="1">
    <source>
        <dbReference type="ARBA" id="ARBA00001933"/>
    </source>
</evidence>
<dbReference type="SUPFAM" id="SSF50621">
    <property type="entry name" value="Alanine racemase C-terminal domain-like"/>
    <property type="match status" value="1"/>
</dbReference>
<dbReference type="HAMAP" id="MF_01201">
    <property type="entry name" value="Ala_racemase"/>
    <property type="match status" value="1"/>
</dbReference>
<dbReference type="SUPFAM" id="SSF51419">
    <property type="entry name" value="PLP-binding barrel"/>
    <property type="match status" value="1"/>
</dbReference>
<dbReference type="InterPro" id="IPR000821">
    <property type="entry name" value="Ala_racemase"/>
</dbReference>
<feature type="active site" description="Proton acceptor; specific for L-alanine" evidence="4">
    <location>
        <position position="277"/>
    </location>
</feature>
<dbReference type="Gene3D" id="3.20.20.10">
    <property type="entry name" value="Alanine racemase"/>
    <property type="match status" value="1"/>
</dbReference>
<proteinExistence type="inferred from homology"/>
<dbReference type="InterPro" id="IPR029066">
    <property type="entry name" value="PLP-binding_barrel"/>
</dbReference>
<feature type="modified residue" description="N6-(pyridoxal phosphate)lysine" evidence="4">
    <location>
        <position position="53"/>
    </location>
</feature>
<feature type="domain" description="Alanine racemase C-terminal" evidence="5">
    <location>
        <begin position="256"/>
        <end position="385"/>
    </location>
</feature>
<gene>
    <name evidence="6" type="primary">alr</name>
    <name evidence="6" type="ORF">H9633_04890</name>
</gene>
<evidence type="ECO:0000259" key="5">
    <source>
        <dbReference type="SMART" id="SM01005"/>
    </source>
</evidence>
<keyword evidence="3 4" id="KW-0413">Isomerase</keyword>
<comment type="cofactor">
    <cofactor evidence="1 4">
        <name>pyridoxal 5'-phosphate</name>
        <dbReference type="ChEBI" id="CHEBI:597326"/>
    </cofactor>
</comment>
<keyword evidence="7" id="KW-1185">Reference proteome</keyword>
<keyword evidence="2 4" id="KW-0663">Pyridoxal phosphate</keyword>
<evidence type="ECO:0000313" key="6">
    <source>
        <dbReference type="EMBL" id="MBD8011630.1"/>
    </source>
</evidence>
<dbReference type="EC" id="5.1.1.1" evidence="4"/>
<comment type="function">
    <text evidence="4">Catalyzes the interconversion of L-alanine and D-alanine. May also act on other amino acids.</text>
</comment>
<feature type="binding site" evidence="4">
    <location>
        <position position="327"/>
    </location>
    <ligand>
        <name>substrate</name>
    </ligand>
</feature>
<dbReference type="GO" id="GO:0008784">
    <property type="term" value="F:alanine racemase activity"/>
    <property type="evidence" value="ECO:0007669"/>
    <property type="project" value="UniProtKB-EC"/>
</dbReference>
<comment type="pathway">
    <text evidence="4">Amino-acid biosynthesis; D-alanine biosynthesis; D-alanine from L-alanine: step 1/1.</text>
</comment>
<organism evidence="6 7">
    <name type="scientific">Microbacterium commune</name>
    <dbReference type="NCBI Taxonomy" id="2762219"/>
    <lineage>
        <taxon>Bacteria</taxon>
        <taxon>Bacillati</taxon>
        <taxon>Actinomycetota</taxon>
        <taxon>Actinomycetes</taxon>
        <taxon>Micrococcales</taxon>
        <taxon>Microbacteriaceae</taxon>
        <taxon>Microbacterium</taxon>
    </lineage>
</organism>